<evidence type="ECO:0000256" key="1">
    <source>
        <dbReference type="ARBA" id="ARBA00004123"/>
    </source>
</evidence>
<dbReference type="EMBL" id="ML121540">
    <property type="protein sequence ID" value="RPB24796.1"/>
    <property type="molecule type" value="Genomic_DNA"/>
</dbReference>
<gene>
    <name evidence="6" type="ORF">L211DRAFT_823589</name>
</gene>
<dbReference type="InterPro" id="IPR016024">
    <property type="entry name" value="ARM-type_fold"/>
</dbReference>
<evidence type="ECO:0000256" key="2">
    <source>
        <dbReference type="ARBA" id="ARBA00022664"/>
    </source>
</evidence>
<name>A0A3N4LPP7_9PEZI</name>
<dbReference type="Pfam" id="PF11935">
    <property type="entry name" value="SYMPK_PTA1_N"/>
    <property type="match status" value="1"/>
</dbReference>
<proteinExistence type="predicted"/>
<dbReference type="OrthoDB" id="331600at2759"/>
<evidence type="ECO:0000313" key="6">
    <source>
        <dbReference type="EMBL" id="RPB24796.1"/>
    </source>
</evidence>
<organism evidence="6 7">
    <name type="scientific">Terfezia boudieri ATCC MYA-4762</name>
    <dbReference type="NCBI Taxonomy" id="1051890"/>
    <lineage>
        <taxon>Eukaryota</taxon>
        <taxon>Fungi</taxon>
        <taxon>Dikarya</taxon>
        <taxon>Ascomycota</taxon>
        <taxon>Pezizomycotina</taxon>
        <taxon>Pezizomycetes</taxon>
        <taxon>Pezizales</taxon>
        <taxon>Pezizaceae</taxon>
        <taxon>Terfezia</taxon>
    </lineage>
</organism>
<feature type="compositionally biased region" description="Acidic residues" evidence="4">
    <location>
        <begin position="463"/>
        <end position="472"/>
    </location>
</feature>
<dbReference type="SUPFAM" id="SSF48371">
    <property type="entry name" value="ARM repeat"/>
    <property type="match status" value="1"/>
</dbReference>
<dbReference type="InterPro" id="IPR011989">
    <property type="entry name" value="ARM-like"/>
</dbReference>
<dbReference type="InterPro" id="IPR032460">
    <property type="entry name" value="Symplekin/Pta1_N"/>
</dbReference>
<dbReference type="Gene3D" id="1.25.10.10">
    <property type="entry name" value="Leucine-rich Repeat Variant"/>
    <property type="match status" value="1"/>
</dbReference>
<dbReference type="InterPro" id="IPR021850">
    <property type="entry name" value="Symplekin/Pta1"/>
</dbReference>
<keyword evidence="3" id="KW-0539">Nucleus</keyword>
<keyword evidence="2" id="KW-0507">mRNA processing</keyword>
<dbReference type="AlphaFoldDB" id="A0A3N4LPP7"/>
<evidence type="ECO:0000256" key="3">
    <source>
        <dbReference type="ARBA" id="ARBA00023242"/>
    </source>
</evidence>
<protein>
    <recommendedName>
        <fullName evidence="5">Symplekin/Pta1 N-terminal domain-containing protein</fullName>
    </recommendedName>
</protein>
<dbReference type="InParanoid" id="A0A3N4LPP7"/>
<keyword evidence="7" id="KW-1185">Reference proteome</keyword>
<evidence type="ECO:0000313" key="7">
    <source>
        <dbReference type="Proteomes" id="UP000267821"/>
    </source>
</evidence>
<dbReference type="FunCoup" id="A0A3N4LPP7">
    <property type="interactions" value="183"/>
</dbReference>
<accession>A0A3N4LPP7</accession>
<sequence>MDSDQSTTTEQLAQLRKARTLCLQDDVYWPRIFEGILPILKSGVPELRRWGVEFIAESFSTPSLDDARKTHLALKALDTLVDLIHENEAESLKFAVQSSASIYPLIFRYICANPTKSEEWQKMGSIKQRILWLWDSGPSGVKLCCIKFVQRVIQVQTPGVTDPRLANKSEISLAAVPSNHPLLPISALEAEAQGLLDRLLGVFHDEPVDPLLITSTLNCLSVLIKARSSISNKILNAILGFNPLSVAIKTPTTKSKLMAKCLEKTVRILLLNLIRPNPTGPHFQKISQHLHRLSQAKAEIFDDTSRKRPAVAPPVAQATDAAKRQKFESNMIQPPASLPFIGAPTYANLFTLTRDAALTNFDAQILPIDLVVQITLATFYSVNQQTLDVAIQAVRDRYNSFLSRASTPQPPPTGHPSTQSPQSATQVSPEIAAKALTSPPGSPPRPVGQPAQIPEESRGKDVEDIEEDEDMEDEYQVGAYKLPPPPPPTAEQRIEAACANVDRMFGVLDGLDKAPLVQRKNKGGLMRVAASTWDRDGWITLIVRLATRGLGACDVEVKSEDGRIQSIPSPLAQYIRERLLAYVLADFRQNLDSAVTWLYEEWYNDSVMRVQPMGESRILQYPIWLAKVVDGILPFLEAKDRLVIRFLSEVPELSREILNKFKILCLDPDRSTLGIQILHYNAMLRPPVREICLDLFEDFYHNHKELSSISGKFLRKWRPLALEAPPAPQKEEPDSAMNGVHSEAVETKQVS</sequence>
<feature type="region of interest" description="Disordered" evidence="4">
    <location>
        <begin position="724"/>
        <end position="751"/>
    </location>
</feature>
<dbReference type="STRING" id="1051890.A0A3N4LPP7"/>
<dbReference type="PANTHER" id="PTHR15245:SF20">
    <property type="entry name" value="SYMPLEKIN"/>
    <property type="match status" value="1"/>
</dbReference>
<dbReference type="Proteomes" id="UP000267821">
    <property type="component" value="Unassembled WGS sequence"/>
</dbReference>
<feature type="compositionally biased region" description="Polar residues" evidence="4">
    <location>
        <begin position="415"/>
        <end position="428"/>
    </location>
</feature>
<dbReference type="PANTHER" id="PTHR15245">
    <property type="entry name" value="SYMPLEKIN-RELATED"/>
    <property type="match status" value="1"/>
</dbReference>
<dbReference type="GO" id="GO:0005847">
    <property type="term" value="C:mRNA cleavage and polyadenylation specificity factor complex"/>
    <property type="evidence" value="ECO:0007669"/>
    <property type="project" value="TreeGrafter"/>
</dbReference>
<feature type="domain" description="Symplekin/Pta1 N-terminal" evidence="5">
    <location>
        <begin position="92"/>
        <end position="307"/>
    </location>
</feature>
<evidence type="ECO:0000259" key="5">
    <source>
        <dbReference type="Pfam" id="PF11935"/>
    </source>
</evidence>
<comment type="subcellular location">
    <subcellularLocation>
        <location evidence="1">Nucleus</location>
    </subcellularLocation>
</comment>
<evidence type="ECO:0000256" key="4">
    <source>
        <dbReference type="SAM" id="MobiDB-lite"/>
    </source>
</evidence>
<dbReference type="GO" id="GO:0006397">
    <property type="term" value="P:mRNA processing"/>
    <property type="evidence" value="ECO:0007669"/>
    <property type="project" value="UniProtKB-KW"/>
</dbReference>
<feature type="region of interest" description="Disordered" evidence="4">
    <location>
        <begin position="402"/>
        <end position="472"/>
    </location>
</feature>
<reference evidence="6 7" key="1">
    <citation type="journal article" date="2018" name="Nat. Ecol. Evol.">
        <title>Pezizomycetes genomes reveal the molecular basis of ectomycorrhizal truffle lifestyle.</title>
        <authorList>
            <person name="Murat C."/>
            <person name="Payen T."/>
            <person name="Noel B."/>
            <person name="Kuo A."/>
            <person name="Morin E."/>
            <person name="Chen J."/>
            <person name="Kohler A."/>
            <person name="Krizsan K."/>
            <person name="Balestrini R."/>
            <person name="Da Silva C."/>
            <person name="Montanini B."/>
            <person name="Hainaut M."/>
            <person name="Levati E."/>
            <person name="Barry K.W."/>
            <person name="Belfiori B."/>
            <person name="Cichocki N."/>
            <person name="Clum A."/>
            <person name="Dockter R.B."/>
            <person name="Fauchery L."/>
            <person name="Guy J."/>
            <person name="Iotti M."/>
            <person name="Le Tacon F."/>
            <person name="Lindquist E.A."/>
            <person name="Lipzen A."/>
            <person name="Malagnac F."/>
            <person name="Mello A."/>
            <person name="Molinier V."/>
            <person name="Miyauchi S."/>
            <person name="Poulain J."/>
            <person name="Riccioni C."/>
            <person name="Rubini A."/>
            <person name="Sitrit Y."/>
            <person name="Splivallo R."/>
            <person name="Traeger S."/>
            <person name="Wang M."/>
            <person name="Zifcakova L."/>
            <person name="Wipf D."/>
            <person name="Zambonelli A."/>
            <person name="Paolocci F."/>
            <person name="Nowrousian M."/>
            <person name="Ottonello S."/>
            <person name="Baldrian P."/>
            <person name="Spatafora J.W."/>
            <person name="Henrissat B."/>
            <person name="Nagy L.G."/>
            <person name="Aury J.M."/>
            <person name="Wincker P."/>
            <person name="Grigoriev I.V."/>
            <person name="Bonfante P."/>
            <person name="Martin F.M."/>
        </authorList>
    </citation>
    <scope>NUCLEOTIDE SEQUENCE [LARGE SCALE GENOMIC DNA]</scope>
    <source>
        <strain evidence="6 7">ATCC MYA-4762</strain>
    </source>
</reference>